<comment type="subcellular location">
    <subcellularLocation>
        <location evidence="1">Membrane</location>
        <topology evidence="1">Multi-pass membrane protein</topology>
    </subcellularLocation>
</comment>
<evidence type="ECO:0000256" key="2">
    <source>
        <dbReference type="ARBA" id="ARBA00022692"/>
    </source>
</evidence>
<dbReference type="EMBL" id="JBEFKJ010000063">
    <property type="protein sequence ID" value="KAL2036563.1"/>
    <property type="molecule type" value="Genomic_DNA"/>
</dbReference>
<dbReference type="PANTHER" id="PTHR33048">
    <property type="entry name" value="PTH11-LIKE INTEGRAL MEMBRANE PROTEIN (AFU_ORTHOLOGUE AFUA_5G11245)"/>
    <property type="match status" value="1"/>
</dbReference>
<dbReference type="PANTHER" id="PTHR33048:SF134">
    <property type="entry name" value="INTEGRAL MEMBRANE PROTEIN"/>
    <property type="match status" value="1"/>
</dbReference>
<evidence type="ECO:0000256" key="5">
    <source>
        <dbReference type="ARBA" id="ARBA00038359"/>
    </source>
</evidence>
<protein>
    <recommendedName>
        <fullName evidence="7">Rhodopsin domain-containing protein</fullName>
    </recommendedName>
</protein>
<feature type="transmembrane region" description="Helical" evidence="6">
    <location>
        <begin position="127"/>
        <end position="148"/>
    </location>
</feature>
<feature type="domain" description="Rhodopsin" evidence="7">
    <location>
        <begin position="25"/>
        <end position="277"/>
    </location>
</feature>
<accession>A0ABR3ZZR4</accession>
<evidence type="ECO:0000256" key="6">
    <source>
        <dbReference type="SAM" id="Phobius"/>
    </source>
</evidence>
<evidence type="ECO:0000256" key="1">
    <source>
        <dbReference type="ARBA" id="ARBA00004141"/>
    </source>
</evidence>
<dbReference type="InterPro" id="IPR052337">
    <property type="entry name" value="SAT4-like"/>
</dbReference>
<keyword evidence="9" id="KW-1185">Reference proteome</keyword>
<dbReference type="InterPro" id="IPR049326">
    <property type="entry name" value="Rhodopsin_dom_fungi"/>
</dbReference>
<proteinExistence type="inferred from homology"/>
<keyword evidence="2 6" id="KW-0812">Transmembrane</keyword>
<feature type="transmembrane region" description="Helical" evidence="6">
    <location>
        <begin position="92"/>
        <end position="115"/>
    </location>
</feature>
<evidence type="ECO:0000313" key="9">
    <source>
        <dbReference type="Proteomes" id="UP001590950"/>
    </source>
</evidence>
<feature type="transmembrane region" description="Helical" evidence="6">
    <location>
        <begin position="209"/>
        <end position="232"/>
    </location>
</feature>
<feature type="transmembrane region" description="Helical" evidence="6">
    <location>
        <begin position="6"/>
        <end position="29"/>
    </location>
</feature>
<evidence type="ECO:0000313" key="8">
    <source>
        <dbReference type="EMBL" id="KAL2036563.1"/>
    </source>
</evidence>
<feature type="transmembrane region" description="Helical" evidence="6">
    <location>
        <begin position="244"/>
        <end position="268"/>
    </location>
</feature>
<organism evidence="8 9">
    <name type="scientific">Stereocaulon virgatum</name>
    <dbReference type="NCBI Taxonomy" id="373712"/>
    <lineage>
        <taxon>Eukaryota</taxon>
        <taxon>Fungi</taxon>
        <taxon>Dikarya</taxon>
        <taxon>Ascomycota</taxon>
        <taxon>Pezizomycotina</taxon>
        <taxon>Lecanoromycetes</taxon>
        <taxon>OSLEUM clade</taxon>
        <taxon>Lecanoromycetidae</taxon>
        <taxon>Lecanorales</taxon>
        <taxon>Lecanorineae</taxon>
        <taxon>Stereocaulaceae</taxon>
        <taxon>Stereocaulon</taxon>
    </lineage>
</organism>
<dbReference type="Proteomes" id="UP001590950">
    <property type="component" value="Unassembled WGS sequence"/>
</dbReference>
<gene>
    <name evidence="8" type="ORF">N7G274_010700</name>
</gene>
<keyword evidence="3 6" id="KW-1133">Transmembrane helix</keyword>
<reference evidence="8 9" key="1">
    <citation type="submission" date="2024-09" db="EMBL/GenBank/DDBJ databases">
        <title>Rethinking Asexuality: The Enigmatic Case of Functional Sexual Genes in Lepraria (Stereocaulaceae).</title>
        <authorList>
            <person name="Doellman M."/>
            <person name="Sun Y."/>
            <person name="Barcenas-Pena A."/>
            <person name="Lumbsch H.T."/>
            <person name="Grewe F."/>
        </authorList>
    </citation>
    <scope>NUCLEOTIDE SEQUENCE [LARGE SCALE GENOMIC DNA]</scope>
    <source>
        <strain evidence="8 9">Mercado 3170</strain>
    </source>
</reference>
<comment type="caution">
    <text evidence="8">The sequence shown here is derived from an EMBL/GenBank/DDBJ whole genome shotgun (WGS) entry which is preliminary data.</text>
</comment>
<name>A0ABR3ZZR4_9LECA</name>
<feature type="transmembrane region" description="Helical" evidence="6">
    <location>
        <begin position="175"/>
        <end position="197"/>
    </location>
</feature>
<evidence type="ECO:0000259" key="7">
    <source>
        <dbReference type="Pfam" id="PF20684"/>
    </source>
</evidence>
<evidence type="ECO:0000256" key="3">
    <source>
        <dbReference type="ARBA" id="ARBA00022989"/>
    </source>
</evidence>
<feature type="transmembrane region" description="Helical" evidence="6">
    <location>
        <begin position="41"/>
        <end position="64"/>
    </location>
</feature>
<sequence length="365" mass="40041">MSPTPQEVIAVAVILPCFGTIAVALRFYTRSIYRAGLKSDDWTILIALVITWVLSVILIIGASIGSFGGHTAIDPNTGADVVTSKEQNAAKLIFSAYLIMTLLFGTIKLSVLLFYRRIFLGRIFNRCSIAICVLIVLWSLSFCLSVAFQCGTHIEYSWTPVLDVTKCDKDKIWELSFGITDVVTDLMVLAIPLPIIFKLHMSTLRKVGLCGIFSLGLFSTASAIVRLVEVVYNVYDTTTGYRDLIAVLTTVAVWSQVEAGIAVITACLPSIRPLFHRKSLESLVNSLRSAISLHSLTDSQHRPDRDNEPTHRDTAIILDKVGKGKSGNVYPTIDTEITGNCNSSDDVPAHTIYLQNGLGVKEERV</sequence>
<keyword evidence="4 6" id="KW-0472">Membrane</keyword>
<dbReference type="Pfam" id="PF20684">
    <property type="entry name" value="Fung_rhodopsin"/>
    <property type="match status" value="1"/>
</dbReference>
<evidence type="ECO:0000256" key="4">
    <source>
        <dbReference type="ARBA" id="ARBA00023136"/>
    </source>
</evidence>
<comment type="similarity">
    <text evidence="5">Belongs to the SAT4 family.</text>
</comment>